<comment type="caution">
    <text evidence="2">The sequence shown here is derived from an EMBL/GenBank/DDBJ whole genome shotgun (WGS) entry which is preliminary data.</text>
</comment>
<reference evidence="2" key="1">
    <citation type="submission" date="2020-08" db="EMBL/GenBank/DDBJ databases">
        <title>Multicomponent nature underlies the extraordinary mechanical properties of spider dragline silk.</title>
        <authorList>
            <person name="Kono N."/>
            <person name="Nakamura H."/>
            <person name="Mori M."/>
            <person name="Yoshida Y."/>
            <person name="Ohtoshi R."/>
            <person name="Malay A.D."/>
            <person name="Moran D.A.P."/>
            <person name="Tomita M."/>
            <person name="Numata K."/>
            <person name="Arakawa K."/>
        </authorList>
    </citation>
    <scope>NUCLEOTIDE SEQUENCE</scope>
</reference>
<keyword evidence="3" id="KW-1185">Reference proteome</keyword>
<keyword evidence="1" id="KW-0812">Transmembrane</keyword>
<evidence type="ECO:0000313" key="3">
    <source>
        <dbReference type="Proteomes" id="UP000887159"/>
    </source>
</evidence>
<organism evidence="2 3">
    <name type="scientific">Trichonephila clavipes</name>
    <name type="common">Golden silk orbweaver</name>
    <name type="synonym">Nephila clavipes</name>
    <dbReference type="NCBI Taxonomy" id="2585209"/>
    <lineage>
        <taxon>Eukaryota</taxon>
        <taxon>Metazoa</taxon>
        <taxon>Ecdysozoa</taxon>
        <taxon>Arthropoda</taxon>
        <taxon>Chelicerata</taxon>
        <taxon>Arachnida</taxon>
        <taxon>Araneae</taxon>
        <taxon>Araneomorphae</taxon>
        <taxon>Entelegynae</taxon>
        <taxon>Araneoidea</taxon>
        <taxon>Nephilidae</taxon>
        <taxon>Trichonephila</taxon>
    </lineage>
</organism>
<keyword evidence="1" id="KW-0472">Membrane</keyword>
<name>A0A8X7BL60_TRICX</name>
<proteinExistence type="predicted"/>
<dbReference type="EMBL" id="BMAU01021435">
    <property type="protein sequence ID" value="GFY36001.1"/>
    <property type="molecule type" value="Genomic_DNA"/>
</dbReference>
<dbReference type="AlphaFoldDB" id="A0A8X7BL60"/>
<keyword evidence="1" id="KW-1133">Transmembrane helix</keyword>
<accession>A0A8X7BL60</accession>
<evidence type="ECO:0000313" key="2">
    <source>
        <dbReference type="EMBL" id="GFY36001.1"/>
    </source>
</evidence>
<protein>
    <submittedName>
        <fullName evidence="2">Uncharacterized protein</fullName>
    </submittedName>
</protein>
<dbReference type="Proteomes" id="UP000887159">
    <property type="component" value="Unassembled WGS sequence"/>
</dbReference>
<sequence>MVEVLSASPPTNKSILTDDEDNNVVIHLAKRLKRYNPPAIHVMVFILAIPGVTKYLSPGISVFFVKTTFTRAFCSSASEG</sequence>
<feature type="transmembrane region" description="Helical" evidence="1">
    <location>
        <begin position="38"/>
        <end position="56"/>
    </location>
</feature>
<gene>
    <name evidence="2" type="primary">NCL1_53164</name>
    <name evidence="2" type="ORF">TNCV_4843731</name>
</gene>
<evidence type="ECO:0000256" key="1">
    <source>
        <dbReference type="SAM" id="Phobius"/>
    </source>
</evidence>